<proteinExistence type="predicted"/>
<dbReference type="AlphaFoldDB" id="A0A5J4KI55"/>
<dbReference type="PANTHER" id="PTHR42678:SF34">
    <property type="entry name" value="OS04G0183300 PROTEIN"/>
    <property type="match status" value="1"/>
</dbReference>
<evidence type="ECO:0000313" key="2">
    <source>
        <dbReference type="EMBL" id="GER85910.1"/>
    </source>
</evidence>
<keyword evidence="3" id="KW-1185">Reference proteome</keyword>
<dbReference type="InterPro" id="IPR023631">
    <property type="entry name" value="Amidase_dom"/>
</dbReference>
<dbReference type="Pfam" id="PF01425">
    <property type="entry name" value="Amidase"/>
    <property type="match status" value="1"/>
</dbReference>
<accession>A0A5J4KI55</accession>
<dbReference type="EMBL" id="BKZW01000001">
    <property type="protein sequence ID" value="GER85910.1"/>
    <property type="molecule type" value="Genomic_DNA"/>
</dbReference>
<organism evidence="2 3">
    <name type="scientific">Dictyobacter vulcani</name>
    <dbReference type="NCBI Taxonomy" id="2607529"/>
    <lineage>
        <taxon>Bacteria</taxon>
        <taxon>Bacillati</taxon>
        <taxon>Chloroflexota</taxon>
        <taxon>Ktedonobacteria</taxon>
        <taxon>Ktedonobacterales</taxon>
        <taxon>Dictyobacteraceae</taxon>
        <taxon>Dictyobacter</taxon>
    </lineage>
</organism>
<feature type="domain" description="Amidase" evidence="1">
    <location>
        <begin position="11"/>
        <end position="462"/>
    </location>
</feature>
<dbReference type="Proteomes" id="UP000326912">
    <property type="component" value="Unassembled WGS sequence"/>
</dbReference>
<dbReference type="NCBIfam" id="NF006006">
    <property type="entry name" value="PRK08137.1"/>
    <property type="match status" value="1"/>
</dbReference>
<dbReference type="PANTHER" id="PTHR42678">
    <property type="entry name" value="AMIDASE"/>
    <property type="match status" value="1"/>
</dbReference>
<dbReference type="InterPro" id="IPR036928">
    <property type="entry name" value="AS_sf"/>
</dbReference>
<protein>
    <submittedName>
        <fullName evidence="2">Amidase</fullName>
    </submittedName>
</protein>
<reference evidence="2 3" key="1">
    <citation type="submission" date="2019-10" db="EMBL/GenBank/DDBJ databases">
        <title>Dictyobacter vulcani sp. nov., within the class Ktedonobacteria, isolated from soil of volcanic Mt. Zao.</title>
        <authorList>
            <person name="Zheng Y."/>
            <person name="Wang C.M."/>
            <person name="Sakai Y."/>
            <person name="Abe K."/>
            <person name="Yokota A."/>
            <person name="Yabe S."/>
        </authorList>
    </citation>
    <scope>NUCLEOTIDE SEQUENCE [LARGE SCALE GENOMIC DNA]</scope>
    <source>
        <strain evidence="2 3">W12</strain>
    </source>
</reference>
<dbReference type="SUPFAM" id="SSF75304">
    <property type="entry name" value="Amidase signature (AS) enzymes"/>
    <property type="match status" value="1"/>
</dbReference>
<evidence type="ECO:0000259" key="1">
    <source>
        <dbReference type="Pfam" id="PF01425"/>
    </source>
</evidence>
<dbReference type="Gene3D" id="3.90.1300.10">
    <property type="entry name" value="Amidase signature (AS) domain"/>
    <property type="match status" value="1"/>
</dbReference>
<dbReference type="NCBIfam" id="NF005300">
    <property type="entry name" value="PRK06828.1"/>
    <property type="match status" value="1"/>
</dbReference>
<sequence>MIQGRITSRQLTEWYIERIQTLDQSGPMLKSVIEINPDALTLADTLDLERSSQGPRGPLHGIPVLIKDNIATADNMQTTAGSLALVGSRPARDAFVAQKLRAAGALILGKANLSEWANLRGRSSISGWSGRGGQTRNPYVLDRTACGSSSGSAVAVAANLVAVSLGSETDGSILCPASICDVVGIKPTVGLTSRAGVIPISHSQDSVGPFARTVTDAAIVLGAITGVDTRDIATIESEGKAYTDYTQFLDSTSLRGARIGVARKVYFGYSPKTDQLIEAALKQLTEAGAILIDPADIPTAKQMETSSAENTVLVSELKIDLNAYLAELLSSPVHTLAEVIAFNKAHADQELRLFGQELFIEAEATSGANDPDYLKALAESQRLARAEGIDAVMDQYQLDALVMPTCSPAWLIDGVNGDHYTGSSTQPAAMAGYPAISVPAGHVQGLPVGLTFMGRAYSEPTLIKLAYAFEQATKARQKPAYLPTID</sequence>
<comment type="caution">
    <text evidence="2">The sequence shown here is derived from an EMBL/GenBank/DDBJ whole genome shotgun (WGS) entry which is preliminary data.</text>
</comment>
<name>A0A5J4KI55_9CHLR</name>
<gene>
    <name evidence="2" type="ORF">KDW_00720</name>
</gene>
<evidence type="ECO:0000313" key="3">
    <source>
        <dbReference type="Proteomes" id="UP000326912"/>
    </source>
</evidence>